<sequence>MVKIIRSVEADLCLSRKRIAHLEEQIAKRNLELVRNYRRASPTKPGTSSASVNPQASFLPPTAVSESHAGVVAKKAPKKPTTTPVASSSNVAAPGIAIPSTSLRRRGFMEPTTSSLQKLNFEGQLRSLEALDKKKYTNTTNSNGHDCRDSNWAWEQYSTLALPPELYST</sequence>
<name>A0AAE0NBT2_9PEZI</name>
<evidence type="ECO:0000313" key="3">
    <source>
        <dbReference type="Proteomes" id="UP001285441"/>
    </source>
</evidence>
<dbReference type="EMBL" id="JAULSW010000006">
    <property type="protein sequence ID" value="KAK3377563.1"/>
    <property type="molecule type" value="Genomic_DNA"/>
</dbReference>
<dbReference type="AlphaFoldDB" id="A0AAE0NBT2"/>
<comment type="caution">
    <text evidence="2">The sequence shown here is derived from an EMBL/GenBank/DDBJ whole genome shotgun (WGS) entry which is preliminary data.</text>
</comment>
<feature type="region of interest" description="Disordered" evidence="1">
    <location>
        <begin position="40"/>
        <end position="94"/>
    </location>
</feature>
<dbReference type="Proteomes" id="UP001285441">
    <property type="component" value="Unassembled WGS sequence"/>
</dbReference>
<feature type="compositionally biased region" description="Polar residues" evidence="1">
    <location>
        <begin position="44"/>
        <end position="56"/>
    </location>
</feature>
<feature type="compositionally biased region" description="Low complexity" evidence="1">
    <location>
        <begin position="71"/>
        <end position="89"/>
    </location>
</feature>
<organism evidence="2 3">
    <name type="scientific">Podospora didyma</name>
    <dbReference type="NCBI Taxonomy" id="330526"/>
    <lineage>
        <taxon>Eukaryota</taxon>
        <taxon>Fungi</taxon>
        <taxon>Dikarya</taxon>
        <taxon>Ascomycota</taxon>
        <taxon>Pezizomycotina</taxon>
        <taxon>Sordariomycetes</taxon>
        <taxon>Sordariomycetidae</taxon>
        <taxon>Sordariales</taxon>
        <taxon>Podosporaceae</taxon>
        <taxon>Podospora</taxon>
    </lineage>
</organism>
<evidence type="ECO:0000256" key="1">
    <source>
        <dbReference type="SAM" id="MobiDB-lite"/>
    </source>
</evidence>
<proteinExistence type="predicted"/>
<reference evidence="2" key="1">
    <citation type="journal article" date="2023" name="Mol. Phylogenet. Evol.">
        <title>Genome-scale phylogeny and comparative genomics of the fungal order Sordariales.</title>
        <authorList>
            <person name="Hensen N."/>
            <person name="Bonometti L."/>
            <person name="Westerberg I."/>
            <person name="Brannstrom I.O."/>
            <person name="Guillou S."/>
            <person name="Cros-Aarteil S."/>
            <person name="Calhoun S."/>
            <person name="Haridas S."/>
            <person name="Kuo A."/>
            <person name="Mondo S."/>
            <person name="Pangilinan J."/>
            <person name="Riley R."/>
            <person name="LaButti K."/>
            <person name="Andreopoulos B."/>
            <person name="Lipzen A."/>
            <person name="Chen C."/>
            <person name="Yan M."/>
            <person name="Daum C."/>
            <person name="Ng V."/>
            <person name="Clum A."/>
            <person name="Steindorff A."/>
            <person name="Ohm R.A."/>
            <person name="Martin F."/>
            <person name="Silar P."/>
            <person name="Natvig D.O."/>
            <person name="Lalanne C."/>
            <person name="Gautier V."/>
            <person name="Ament-Velasquez S.L."/>
            <person name="Kruys A."/>
            <person name="Hutchinson M.I."/>
            <person name="Powell A.J."/>
            <person name="Barry K."/>
            <person name="Miller A.N."/>
            <person name="Grigoriev I.V."/>
            <person name="Debuchy R."/>
            <person name="Gladieux P."/>
            <person name="Hiltunen Thoren M."/>
            <person name="Johannesson H."/>
        </authorList>
    </citation>
    <scope>NUCLEOTIDE SEQUENCE</scope>
    <source>
        <strain evidence="2">CBS 232.78</strain>
    </source>
</reference>
<keyword evidence="3" id="KW-1185">Reference proteome</keyword>
<reference evidence="2" key="2">
    <citation type="submission" date="2023-06" db="EMBL/GenBank/DDBJ databases">
        <authorList>
            <consortium name="Lawrence Berkeley National Laboratory"/>
            <person name="Haridas S."/>
            <person name="Hensen N."/>
            <person name="Bonometti L."/>
            <person name="Westerberg I."/>
            <person name="Brannstrom I.O."/>
            <person name="Guillou S."/>
            <person name="Cros-Aarteil S."/>
            <person name="Calhoun S."/>
            <person name="Kuo A."/>
            <person name="Mondo S."/>
            <person name="Pangilinan J."/>
            <person name="Riley R."/>
            <person name="LaButti K."/>
            <person name="Andreopoulos B."/>
            <person name="Lipzen A."/>
            <person name="Chen C."/>
            <person name="Yanf M."/>
            <person name="Daum C."/>
            <person name="Ng V."/>
            <person name="Clum A."/>
            <person name="Steindorff A."/>
            <person name="Ohm R."/>
            <person name="Martin F."/>
            <person name="Silar P."/>
            <person name="Natvig D."/>
            <person name="Lalanne C."/>
            <person name="Gautier V."/>
            <person name="Ament-velasquez S.L."/>
            <person name="Kruys A."/>
            <person name="Hutchinson M.I."/>
            <person name="Powell A.J."/>
            <person name="Barry K."/>
            <person name="Miller A.N."/>
            <person name="Grigoriev I.V."/>
            <person name="Debuchy R."/>
            <person name="Gladieux P."/>
            <person name="Thoren M.H."/>
            <person name="Johannesson H."/>
        </authorList>
    </citation>
    <scope>NUCLEOTIDE SEQUENCE</scope>
    <source>
        <strain evidence="2">CBS 232.78</strain>
    </source>
</reference>
<accession>A0AAE0NBT2</accession>
<protein>
    <submittedName>
        <fullName evidence="2">Uncharacterized protein</fullName>
    </submittedName>
</protein>
<gene>
    <name evidence="2" type="ORF">B0H63DRAFT_524851</name>
</gene>
<evidence type="ECO:0000313" key="2">
    <source>
        <dbReference type="EMBL" id="KAK3377563.1"/>
    </source>
</evidence>